<sequence>MKKIIGWGVVLLVGCSPSQPAPNVTIAEPQREALQKAHAVASVIEQQAVDQLNKIEVESK</sequence>
<organism evidence="1 2">
    <name type="scientific">Deefgea salmonis</name>
    <dbReference type="NCBI Taxonomy" id="2875502"/>
    <lineage>
        <taxon>Bacteria</taxon>
        <taxon>Pseudomonadati</taxon>
        <taxon>Pseudomonadota</taxon>
        <taxon>Betaproteobacteria</taxon>
        <taxon>Neisseriales</taxon>
        <taxon>Chitinibacteraceae</taxon>
        <taxon>Deefgea</taxon>
    </lineage>
</organism>
<dbReference type="Proteomes" id="UP001198034">
    <property type="component" value="Unassembled WGS sequence"/>
</dbReference>
<accession>A0ABS8BHS3</accession>
<evidence type="ECO:0000313" key="2">
    <source>
        <dbReference type="Proteomes" id="UP001198034"/>
    </source>
</evidence>
<reference evidence="1 2" key="1">
    <citation type="submission" date="2021-10" db="EMBL/GenBank/DDBJ databases">
        <authorList>
            <person name="Chen M."/>
        </authorList>
    </citation>
    <scope>NUCLEOTIDE SEQUENCE [LARGE SCALE GENOMIC DNA]</scope>
    <source>
        <strain evidence="1 2">H3-26</strain>
    </source>
</reference>
<evidence type="ECO:0000313" key="1">
    <source>
        <dbReference type="EMBL" id="MCB5195255.1"/>
    </source>
</evidence>
<keyword evidence="2" id="KW-1185">Reference proteome</keyword>
<evidence type="ECO:0008006" key="3">
    <source>
        <dbReference type="Google" id="ProtNLM"/>
    </source>
</evidence>
<proteinExistence type="predicted"/>
<dbReference type="EMBL" id="JAJAWG010000001">
    <property type="protein sequence ID" value="MCB5195255.1"/>
    <property type="molecule type" value="Genomic_DNA"/>
</dbReference>
<comment type="caution">
    <text evidence="1">The sequence shown here is derived from an EMBL/GenBank/DDBJ whole genome shotgun (WGS) entry which is preliminary data.</text>
</comment>
<protein>
    <recommendedName>
        <fullName evidence="3">Lipoprotein</fullName>
    </recommendedName>
</protein>
<gene>
    <name evidence="1" type="ORF">LG219_02985</name>
</gene>
<dbReference type="RefSeq" id="WP_226763053.1">
    <property type="nucleotide sequence ID" value="NZ_JAJAWG010000001.1"/>
</dbReference>
<name>A0ABS8BHS3_9NEIS</name>
<dbReference type="PROSITE" id="PS51257">
    <property type="entry name" value="PROKAR_LIPOPROTEIN"/>
    <property type="match status" value="1"/>
</dbReference>